<dbReference type="Proteomes" id="UP000051861">
    <property type="component" value="Unassembled WGS sequence"/>
</dbReference>
<proteinExistence type="predicted"/>
<evidence type="ECO:0000313" key="1">
    <source>
        <dbReference type="EMBL" id="KPJ66178.1"/>
    </source>
</evidence>
<dbReference type="AlphaFoldDB" id="A0A0S7XUM0"/>
<sequence>MGFGVYFSSSNIGRLFNIFKASQSEDKDLGGILFYGPNPSEIEIGSDVVVTWSATGLEDRKGNPLELIRGEKANNVKEFLKDWNIKYDKDSKTLKISGKIRVFMGGPIIVKVKERDAKSFKILRFYLPRTKD</sequence>
<name>A0A0S7XUM0_UNCSA</name>
<dbReference type="EMBL" id="LIZX01000088">
    <property type="protein sequence ID" value="KPJ66178.1"/>
    <property type="molecule type" value="Genomic_DNA"/>
</dbReference>
<evidence type="ECO:0000313" key="2">
    <source>
        <dbReference type="Proteomes" id="UP000051861"/>
    </source>
</evidence>
<gene>
    <name evidence="1" type="ORF">AMJ44_08800</name>
</gene>
<accession>A0A0S7XUM0</accession>
<protein>
    <submittedName>
        <fullName evidence="1">Uncharacterized protein</fullName>
    </submittedName>
</protein>
<reference evidence="1 2" key="1">
    <citation type="journal article" date="2015" name="Microbiome">
        <title>Genomic resolution of linkages in carbon, nitrogen, and sulfur cycling among widespread estuary sediment bacteria.</title>
        <authorList>
            <person name="Baker B.J."/>
            <person name="Lazar C.S."/>
            <person name="Teske A.P."/>
            <person name="Dick G.J."/>
        </authorList>
    </citation>
    <scope>NUCLEOTIDE SEQUENCE [LARGE SCALE GENOMIC DNA]</scope>
    <source>
        <strain evidence="1">DG_54_3</strain>
    </source>
</reference>
<organism evidence="1 2">
    <name type="scientific">candidate division WOR-1 bacterium DG_54_3</name>
    <dbReference type="NCBI Taxonomy" id="1703775"/>
    <lineage>
        <taxon>Bacteria</taxon>
        <taxon>Bacillati</taxon>
        <taxon>Saganbacteria</taxon>
    </lineage>
</organism>
<comment type="caution">
    <text evidence="1">The sequence shown here is derived from an EMBL/GenBank/DDBJ whole genome shotgun (WGS) entry which is preliminary data.</text>
</comment>